<feature type="signal peptide" evidence="1">
    <location>
        <begin position="1"/>
        <end position="23"/>
    </location>
</feature>
<evidence type="ECO:0000256" key="1">
    <source>
        <dbReference type="SAM" id="SignalP"/>
    </source>
</evidence>
<accession>A0ABW4G6X5</accession>
<comment type="caution">
    <text evidence="2">The sequence shown here is derived from an EMBL/GenBank/DDBJ whole genome shotgun (WGS) entry which is preliminary data.</text>
</comment>
<sequence>MLTLLATLLPVPAIVVGATSASADPACTGRIEVYGDSRFNAYVGVFFRNGGNVAITRGQLKGGTEADPVVRFSTPLDRAFQVVYHDLHYPYPRLRTDTLDRGGTFNIDPCHWGKVRIY</sequence>
<dbReference type="Proteomes" id="UP001597097">
    <property type="component" value="Unassembled WGS sequence"/>
</dbReference>
<evidence type="ECO:0000313" key="3">
    <source>
        <dbReference type="Proteomes" id="UP001597097"/>
    </source>
</evidence>
<gene>
    <name evidence="2" type="ORF">ACFSJ0_14625</name>
</gene>
<evidence type="ECO:0000313" key="2">
    <source>
        <dbReference type="EMBL" id="MFD1538285.1"/>
    </source>
</evidence>
<organism evidence="2 3">
    <name type="scientific">Nonomuraea guangzhouensis</name>
    <dbReference type="NCBI Taxonomy" id="1291555"/>
    <lineage>
        <taxon>Bacteria</taxon>
        <taxon>Bacillati</taxon>
        <taxon>Actinomycetota</taxon>
        <taxon>Actinomycetes</taxon>
        <taxon>Streptosporangiales</taxon>
        <taxon>Streptosporangiaceae</taxon>
        <taxon>Nonomuraea</taxon>
    </lineage>
</organism>
<dbReference type="RefSeq" id="WP_219533291.1">
    <property type="nucleotide sequence ID" value="NZ_JAHKRM010000017.1"/>
</dbReference>
<protein>
    <submittedName>
        <fullName evidence="2">Uncharacterized protein</fullName>
    </submittedName>
</protein>
<name>A0ABW4G6X5_9ACTN</name>
<feature type="chain" id="PRO_5045536655" evidence="1">
    <location>
        <begin position="24"/>
        <end position="118"/>
    </location>
</feature>
<reference evidence="3" key="1">
    <citation type="journal article" date="2019" name="Int. J. Syst. Evol. Microbiol.">
        <title>The Global Catalogue of Microorganisms (GCM) 10K type strain sequencing project: providing services to taxonomists for standard genome sequencing and annotation.</title>
        <authorList>
            <consortium name="The Broad Institute Genomics Platform"/>
            <consortium name="The Broad Institute Genome Sequencing Center for Infectious Disease"/>
            <person name="Wu L."/>
            <person name="Ma J."/>
        </authorList>
    </citation>
    <scope>NUCLEOTIDE SEQUENCE [LARGE SCALE GENOMIC DNA]</scope>
    <source>
        <strain evidence="3">CGMCC 1.15399</strain>
    </source>
</reference>
<proteinExistence type="predicted"/>
<keyword evidence="3" id="KW-1185">Reference proteome</keyword>
<keyword evidence="1" id="KW-0732">Signal</keyword>
<dbReference type="EMBL" id="JBHUCM010000013">
    <property type="protein sequence ID" value="MFD1538285.1"/>
    <property type="molecule type" value="Genomic_DNA"/>
</dbReference>